<dbReference type="PANTHER" id="PTHR12001:SF44">
    <property type="entry name" value="GERANYLGERANYL PYROPHOSPHATE SYNTHASE"/>
    <property type="match status" value="1"/>
</dbReference>
<dbReference type="GO" id="GO:0008299">
    <property type="term" value="P:isoprenoid biosynthetic process"/>
    <property type="evidence" value="ECO:0007669"/>
    <property type="project" value="InterPro"/>
</dbReference>
<comment type="pathway">
    <text evidence="1">Secondary metabolite biosynthesis; terpenoid biosynthesis.</text>
</comment>
<dbReference type="EMBL" id="PVWQ01000002">
    <property type="protein sequence ID" value="RDW89856.1"/>
    <property type="molecule type" value="Genomic_DNA"/>
</dbReference>
<dbReference type="RefSeq" id="XP_026606810.1">
    <property type="nucleotide sequence ID" value="XM_026743647.1"/>
</dbReference>
<keyword evidence="8" id="KW-1185">Reference proteome</keyword>
<evidence type="ECO:0008006" key="9">
    <source>
        <dbReference type="Google" id="ProtNLM"/>
    </source>
</evidence>
<reference evidence="7 8" key="1">
    <citation type="journal article" date="2018" name="IMA Fungus">
        <title>IMA Genome-F 9: Draft genome sequence of Annulohypoxylon stygium, Aspergillus mulundensis, Berkeleyomyces basicola (syn. Thielaviopsis basicola), Ceratocystis smalleyi, two Cercospora beticola strains, Coleophoma cylindrospora, Fusarium fracticaudum, Phialophora cf. hyalina, and Morchella septimelata.</title>
        <authorList>
            <person name="Wingfield B.D."/>
            <person name="Bills G.F."/>
            <person name="Dong Y."/>
            <person name="Huang W."/>
            <person name="Nel W.J."/>
            <person name="Swalarsk-Parry B.S."/>
            <person name="Vaghefi N."/>
            <person name="Wilken P.M."/>
            <person name="An Z."/>
            <person name="de Beer Z.W."/>
            <person name="De Vos L."/>
            <person name="Chen L."/>
            <person name="Duong T.A."/>
            <person name="Gao Y."/>
            <person name="Hammerbacher A."/>
            <person name="Kikkert J.R."/>
            <person name="Li Y."/>
            <person name="Li H."/>
            <person name="Li K."/>
            <person name="Li Q."/>
            <person name="Liu X."/>
            <person name="Ma X."/>
            <person name="Naidoo K."/>
            <person name="Pethybridge S.J."/>
            <person name="Sun J."/>
            <person name="Steenkamp E.T."/>
            <person name="van der Nest M.A."/>
            <person name="van Wyk S."/>
            <person name="Wingfield M.J."/>
            <person name="Xiong C."/>
            <person name="Yue Q."/>
            <person name="Zhang X."/>
        </authorList>
    </citation>
    <scope>NUCLEOTIDE SEQUENCE [LARGE SCALE GENOMIC DNA]</scope>
    <source>
        <strain evidence="7 8">DSM 5745</strain>
    </source>
</reference>
<dbReference type="Pfam" id="PF00348">
    <property type="entry name" value="polyprenyl_synt"/>
    <property type="match status" value="1"/>
</dbReference>
<dbReference type="GO" id="GO:0043386">
    <property type="term" value="P:mycotoxin biosynthetic process"/>
    <property type="evidence" value="ECO:0007669"/>
    <property type="project" value="UniProtKB-ARBA"/>
</dbReference>
<dbReference type="InterPro" id="IPR008949">
    <property type="entry name" value="Isoprenoid_synthase_dom_sf"/>
</dbReference>
<comment type="similarity">
    <text evidence="5">Belongs to the FPP/GGPP synthase family.</text>
</comment>
<feature type="region of interest" description="Disordered" evidence="6">
    <location>
        <begin position="1"/>
        <end position="73"/>
    </location>
</feature>
<proteinExistence type="inferred from homology"/>
<dbReference type="CDD" id="cd00685">
    <property type="entry name" value="Trans_IPPS_HT"/>
    <property type="match status" value="1"/>
</dbReference>
<dbReference type="PANTHER" id="PTHR12001">
    <property type="entry name" value="GERANYLGERANYL PYROPHOSPHATE SYNTHASE"/>
    <property type="match status" value="1"/>
</dbReference>
<keyword evidence="3" id="KW-0479">Metal-binding</keyword>
<dbReference type="GO" id="GO:0004659">
    <property type="term" value="F:prenyltransferase activity"/>
    <property type="evidence" value="ECO:0007669"/>
    <property type="project" value="InterPro"/>
</dbReference>
<dbReference type="AlphaFoldDB" id="A0A3D8SU85"/>
<comment type="caution">
    <text evidence="7">The sequence shown here is derived from an EMBL/GenBank/DDBJ whole genome shotgun (WGS) entry which is preliminary data.</text>
</comment>
<evidence type="ECO:0000256" key="2">
    <source>
        <dbReference type="ARBA" id="ARBA00022679"/>
    </source>
</evidence>
<dbReference type="GO" id="GO:0046165">
    <property type="term" value="P:alcohol biosynthetic process"/>
    <property type="evidence" value="ECO:0007669"/>
    <property type="project" value="UniProtKB-ARBA"/>
</dbReference>
<evidence type="ECO:0000256" key="1">
    <source>
        <dbReference type="ARBA" id="ARBA00004721"/>
    </source>
</evidence>
<dbReference type="Gene3D" id="1.10.600.10">
    <property type="entry name" value="Farnesyl Diphosphate Synthase"/>
    <property type="match status" value="1"/>
</dbReference>
<dbReference type="GeneID" id="38112001"/>
<dbReference type="GO" id="GO:0046872">
    <property type="term" value="F:metal ion binding"/>
    <property type="evidence" value="ECO:0007669"/>
    <property type="project" value="UniProtKB-KW"/>
</dbReference>
<feature type="compositionally biased region" description="Polar residues" evidence="6">
    <location>
        <begin position="15"/>
        <end position="26"/>
    </location>
</feature>
<feature type="compositionally biased region" description="Basic and acidic residues" evidence="6">
    <location>
        <begin position="27"/>
        <end position="41"/>
    </location>
</feature>
<dbReference type="InterPro" id="IPR000092">
    <property type="entry name" value="Polyprenyl_synt"/>
</dbReference>
<feature type="compositionally biased region" description="Polar residues" evidence="6">
    <location>
        <begin position="44"/>
        <end position="54"/>
    </location>
</feature>
<dbReference type="SFLD" id="SFLDS00005">
    <property type="entry name" value="Isoprenoid_Synthase_Type_I"/>
    <property type="match status" value="1"/>
</dbReference>
<dbReference type="PROSITE" id="PS00723">
    <property type="entry name" value="POLYPRENYL_SYNTHASE_1"/>
    <property type="match status" value="1"/>
</dbReference>
<name>A0A3D8SU85_9EURO</name>
<gene>
    <name evidence="7" type="ORF">DSM5745_01631</name>
</gene>
<keyword evidence="2 5" id="KW-0808">Transferase</keyword>
<dbReference type="SUPFAM" id="SSF48576">
    <property type="entry name" value="Terpenoid synthases"/>
    <property type="match status" value="1"/>
</dbReference>
<sequence>MTSDSHFHPPPTIPPRTSSNRMSGVSTRDKATLMAHLEKDGLSNGDNLQTNTNMSRRHTRNQSSLDGTKYKDGKWSQEKEEVIMGPYDYMLQHPGKDLRRQMINAFNVWLKVPSESLTIITKVVAMLHTASLLIDDVEDNSLLRRGIPVAHSIYGTAQTINSANYVYFLALQEVQKLKSPAAIDIYVKELLNLHRGQGMDLFWRDTLTCPSEDEYLEMVGNKTGGLFRLAVKLMQAESSTGRDCVALVNVMGLVFQICDDFLNLSDTTYTQNKGLCEDLTEGKFSFPIIHSIRSNPGNHQLINILRQKTQDEEVKRYALQYMESTGSFKHTQDVVRQLRARALELIDEIESSGNGKEPEGHNDGSMVRAILDKMTESTLAGTNAAPKDTNSNCATH</sequence>
<organism evidence="7 8">
    <name type="scientific">Aspergillus mulundensis</name>
    <dbReference type="NCBI Taxonomy" id="1810919"/>
    <lineage>
        <taxon>Eukaryota</taxon>
        <taxon>Fungi</taxon>
        <taxon>Dikarya</taxon>
        <taxon>Ascomycota</taxon>
        <taxon>Pezizomycotina</taxon>
        <taxon>Eurotiomycetes</taxon>
        <taxon>Eurotiomycetidae</taxon>
        <taxon>Eurotiales</taxon>
        <taxon>Aspergillaceae</taxon>
        <taxon>Aspergillus</taxon>
        <taxon>Aspergillus subgen. Nidulantes</taxon>
    </lineage>
</organism>
<evidence type="ECO:0000256" key="3">
    <source>
        <dbReference type="ARBA" id="ARBA00022723"/>
    </source>
</evidence>
<evidence type="ECO:0000256" key="6">
    <source>
        <dbReference type="SAM" id="MobiDB-lite"/>
    </source>
</evidence>
<dbReference type="PROSITE" id="PS00444">
    <property type="entry name" value="POLYPRENYL_SYNTHASE_2"/>
    <property type="match status" value="1"/>
</dbReference>
<evidence type="ECO:0000256" key="4">
    <source>
        <dbReference type="ARBA" id="ARBA00022842"/>
    </source>
</evidence>
<evidence type="ECO:0000256" key="5">
    <source>
        <dbReference type="RuleBase" id="RU004466"/>
    </source>
</evidence>
<dbReference type="OrthoDB" id="6921389at2759"/>
<dbReference type="STRING" id="1810919.A0A3D8SU85"/>
<evidence type="ECO:0000313" key="7">
    <source>
        <dbReference type="EMBL" id="RDW89856.1"/>
    </source>
</evidence>
<evidence type="ECO:0000313" key="8">
    <source>
        <dbReference type="Proteomes" id="UP000256690"/>
    </source>
</evidence>
<accession>A0A3D8SU85</accession>
<keyword evidence="4" id="KW-0460">Magnesium</keyword>
<dbReference type="InterPro" id="IPR033749">
    <property type="entry name" value="Polyprenyl_synt_CS"/>
</dbReference>
<protein>
    <recommendedName>
        <fullName evidence="9">Geranylgeranyl diphosphate synthase</fullName>
    </recommendedName>
</protein>
<dbReference type="Proteomes" id="UP000256690">
    <property type="component" value="Unassembled WGS sequence"/>
</dbReference>